<feature type="region of interest" description="Disordered" evidence="10">
    <location>
        <begin position="37"/>
        <end position="57"/>
    </location>
</feature>
<comment type="caution">
    <text evidence="14">The sequence shown here is derived from an EMBL/GenBank/DDBJ whole genome shotgun (WGS) entry which is preliminary data.</text>
</comment>
<evidence type="ECO:0000256" key="7">
    <source>
        <dbReference type="ARBA" id="ARBA00022989"/>
    </source>
</evidence>
<evidence type="ECO:0000313" key="15">
    <source>
        <dbReference type="Proteomes" id="UP000245383"/>
    </source>
</evidence>
<dbReference type="GO" id="GO:0030428">
    <property type="term" value="C:cell septum"/>
    <property type="evidence" value="ECO:0007669"/>
    <property type="project" value="TreeGrafter"/>
</dbReference>
<evidence type="ECO:0000256" key="5">
    <source>
        <dbReference type="ARBA" id="ARBA00022679"/>
    </source>
</evidence>
<feature type="transmembrane region" description="Helical" evidence="11">
    <location>
        <begin position="91"/>
        <end position="109"/>
    </location>
</feature>
<evidence type="ECO:0000259" key="12">
    <source>
        <dbReference type="PROSITE" id="PS50255"/>
    </source>
</evidence>
<evidence type="ECO:0000256" key="2">
    <source>
        <dbReference type="ARBA" id="ARBA00012543"/>
    </source>
</evidence>
<keyword evidence="9" id="KW-0325">Glycoprotein</keyword>
<comment type="subcellular location">
    <subcellularLocation>
        <location evidence="1">Cell membrane</location>
        <topology evidence="1">Multi-pass membrane protein</topology>
    </subcellularLocation>
</comment>
<evidence type="ECO:0000256" key="10">
    <source>
        <dbReference type="SAM" id="MobiDB-lite"/>
    </source>
</evidence>
<dbReference type="PROSITE" id="PS50255">
    <property type="entry name" value="CYTOCHROME_B5_2"/>
    <property type="match status" value="1"/>
</dbReference>
<evidence type="ECO:0000256" key="6">
    <source>
        <dbReference type="ARBA" id="ARBA00022692"/>
    </source>
</evidence>
<reference evidence="14 15" key="1">
    <citation type="journal article" date="2018" name="MBio">
        <title>Comparative Genomics Reveals the Core Gene Toolbox for the Fungus-Insect Symbiosis.</title>
        <authorList>
            <person name="Wang Y."/>
            <person name="Stata M."/>
            <person name="Wang W."/>
            <person name="Stajich J.E."/>
            <person name="White M.M."/>
            <person name="Moncalvo J.M."/>
        </authorList>
    </citation>
    <scope>NUCLEOTIDE SEQUENCE [LARGE SCALE GENOMIC DNA]</scope>
    <source>
        <strain evidence="14 15">SWE-8-4</strain>
    </source>
</reference>
<accession>A0A2T9YMW2</accession>
<keyword evidence="7 11" id="KW-1133">Transmembrane helix</keyword>
<name>A0A2T9YMW2_9FUNG</name>
<dbReference type="InterPro" id="IPR004835">
    <property type="entry name" value="Chitin_synth"/>
</dbReference>
<dbReference type="InterPro" id="IPR001199">
    <property type="entry name" value="Cyt_B5-like_heme/steroid-bd"/>
</dbReference>
<protein>
    <recommendedName>
        <fullName evidence="2">chitin synthase</fullName>
        <ecNumber evidence="2">2.4.1.16</ecNumber>
    </recommendedName>
</protein>
<sequence length="1192" mass="136000">MNNNYNTNSQKFSDNQPPYTNYLNLANSSTSLGNSYKQGVGFSPPSSETPQEKPTRRYNTGTIKKKIVETDKNGYLSLDLKPVDKTSTTRTVWLVMVWLFTFLVPDFFIGWLGKKTKEEKIAWREKVTLCILIFFSWAVLLFVIIGLGLILCPKQHVWSMAELSGHNSDTDAFISLRGVVYDITGFINQKHGAPFNPDKSQMITYAGYEVNSSFPLTVSTACPGLIDPSLDPNNNFYLQSPPLESEFVPQFYHRVGSVANSEQLSDQDFYTKYVLTRLKSMRKGELVWTKELVNDYYQREHAYWRIINGQVFNLGDYFYNSQGPLNTNSKKYNFLNSEIEKLFDDGGVGNVDISVEFNALNIDGNTKAMNMKCLQNLFYSGSVDTRKSFKCLFTNYLLLGFACILVFVILIKFLASLQFGTKKLPPLPKKFVLSVVPCYTEGLESISRTINSLAALDYNDTRKLIFVICDGNIVGTGNDRPTPRIVLDMLGVDPDYDPPARDCLAIAEDSLEHNRAKVYSGLYDFEGHSVPFIVVVKVGNLYELKRPGNRGKRDSQLLIMRFLAKAHFELPMTPLELDIYHHFNNIIGIDPLLYEFMLQIDADTVVHEDSLRRLVSYCSTDVSIVGICGETCLSNEQESLVTMMQVYEYFISHHMSKAFESLFGSVTCLPGCFCMYRIFDKTGDPVLISPKIIVPYSEKHVDTLHKKNLLSLGEDRYLTTLMLNHFPKKKLKFARDAKCSTIAPNQFKVFISQRRRWINSTVHNLFELMTVKGLCGLCCFSMRFVVFLDLFGTLTMPTLLLYFAYLIFISITKFADTGIISIIIIAAVYGLQAIIYILRREWQHIGWMLLYLLFFPFWSFFLPIYSFWHFDEFSWGDTRKAVGDKNENLKGDSSDQDKDYKFDSDSIPLMLWNEYQGVLASQGALNQIPENPSRISNRAASQMSGIIVNRPATAFSRLGQQNTNSRLDYNSGVNSLIMNNMPPRAMSTTFDQPSLQMQYSNINQQQMPTPMQIQNINMLNQASRRNTALSMSNPQVYPQMPAAQNKYPQSNRSSQFMGYQTPQGIPMDQQQYMMQNLQQIDSQILAQNSANFQGSPQQFANRSVTPEVMSIAQQHQSMMFQDMTSNGIKDPRYPSEDQIYEAIIQILSTSDLNKISKKKLRDQLSFKFGVDMEPYKITINSFIDQALEQKTQ</sequence>
<dbReference type="PROSITE" id="PS51998">
    <property type="entry name" value="DEK_C"/>
    <property type="match status" value="1"/>
</dbReference>
<evidence type="ECO:0000256" key="4">
    <source>
        <dbReference type="ARBA" id="ARBA00022676"/>
    </source>
</evidence>
<dbReference type="InterPro" id="IPR014876">
    <property type="entry name" value="DEK_C"/>
</dbReference>
<dbReference type="Proteomes" id="UP000245383">
    <property type="component" value="Unassembled WGS sequence"/>
</dbReference>
<evidence type="ECO:0000313" key="14">
    <source>
        <dbReference type="EMBL" id="PVU93649.1"/>
    </source>
</evidence>
<keyword evidence="5" id="KW-0808">Transferase</keyword>
<dbReference type="GO" id="GO:0004100">
    <property type="term" value="F:chitin synthase activity"/>
    <property type="evidence" value="ECO:0007669"/>
    <property type="project" value="UniProtKB-EC"/>
</dbReference>
<dbReference type="GO" id="GO:0031505">
    <property type="term" value="P:fungal-type cell wall organization"/>
    <property type="evidence" value="ECO:0007669"/>
    <property type="project" value="TreeGrafter"/>
</dbReference>
<dbReference type="InterPro" id="IPR036400">
    <property type="entry name" value="Cyt_B5-like_heme/steroid_sf"/>
</dbReference>
<dbReference type="GO" id="GO:0006031">
    <property type="term" value="P:chitin biosynthetic process"/>
    <property type="evidence" value="ECO:0007669"/>
    <property type="project" value="TreeGrafter"/>
</dbReference>
<dbReference type="SUPFAM" id="SSF53448">
    <property type="entry name" value="Nucleotide-diphospho-sugar transferases"/>
    <property type="match status" value="1"/>
</dbReference>
<keyword evidence="4" id="KW-0328">Glycosyltransferase</keyword>
<keyword evidence="8 11" id="KW-0472">Membrane</keyword>
<evidence type="ECO:0000259" key="13">
    <source>
        <dbReference type="PROSITE" id="PS51998"/>
    </source>
</evidence>
<dbReference type="EMBL" id="MBFR01000122">
    <property type="protein sequence ID" value="PVU93649.1"/>
    <property type="molecule type" value="Genomic_DNA"/>
</dbReference>
<keyword evidence="3" id="KW-1003">Cell membrane</keyword>
<organism evidence="14 15">
    <name type="scientific">Smittium simulii</name>
    <dbReference type="NCBI Taxonomy" id="133385"/>
    <lineage>
        <taxon>Eukaryota</taxon>
        <taxon>Fungi</taxon>
        <taxon>Fungi incertae sedis</taxon>
        <taxon>Zoopagomycota</taxon>
        <taxon>Kickxellomycotina</taxon>
        <taxon>Harpellomycetes</taxon>
        <taxon>Harpellales</taxon>
        <taxon>Legeriomycetaceae</taxon>
        <taxon>Smittium</taxon>
    </lineage>
</organism>
<gene>
    <name evidence="14" type="ORF">BB561_003141</name>
</gene>
<feature type="domain" description="DEK-C" evidence="13">
    <location>
        <begin position="1133"/>
        <end position="1188"/>
    </location>
</feature>
<dbReference type="OrthoDB" id="370884at2759"/>
<keyword evidence="6 11" id="KW-0812">Transmembrane</keyword>
<dbReference type="AlphaFoldDB" id="A0A2T9YMW2"/>
<evidence type="ECO:0000256" key="8">
    <source>
        <dbReference type="ARBA" id="ARBA00023136"/>
    </source>
</evidence>
<dbReference type="STRING" id="133385.A0A2T9YMW2"/>
<feature type="transmembrane region" description="Helical" evidence="11">
    <location>
        <begin position="396"/>
        <end position="415"/>
    </location>
</feature>
<evidence type="ECO:0000256" key="3">
    <source>
        <dbReference type="ARBA" id="ARBA00022475"/>
    </source>
</evidence>
<keyword evidence="15" id="KW-1185">Reference proteome</keyword>
<proteinExistence type="predicted"/>
<dbReference type="PANTHER" id="PTHR22914">
    <property type="entry name" value="CHITIN SYNTHASE"/>
    <property type="match status" value="1"/>
</dbReference>
<dbReference type="Gene3D" id="3.10.120.10">
    <property type="entry name" value="Cytochrome b5-like heme/steroid binding domain"/>
    <property type="match status" value="1"/>
</dbReference>
<dbReference type="Pfam" id="PF08766">
    <property type="entry name" value="DEK_C"/>
    <property type="match status" value="1"/>
</dbReference>
<dbReference type="EC" id="2.4.1.16" evidence="2"/>
<dbReference type="Pfam" id="PF03142">
    <property type="entry name" value="Chitin_synth_2"/>
    <property type="match status" value="1"/>
</dbReference>
<feature type="transmembrane region" description="Helical" evidence="11">
    <location>
        <begin position="790"/>
        <end position="811"/>
    </location>
</feature>
<evidence type="ECO:0000256" key="9">
    <source>
        <dbReference type="ARBA" id="ARBA00023180"/>
    </source>
</evidence>
<dbReference type="Gene3D" id="1.10.10.60">
    <property type="entry name" value="Homeodomain-like"/>
    <property type="match status" value="1"/>
</dbReference>
<evidence type="ECO:0000256" key="11">
    <source>
        <dbReference type="SAM" id="Phobius"/>
    </source>
</evidence>
<feature type="transmembrane region" description="Helical" evidence="11">
    <location>
        <begin position="817"/>
        <end position="838"/>
    </location>
</feature>
<feature type="transmembrane region" description="Helical" evidence="11">
    <location>
        <begin position="845"/>
        <end position="868"/>
    </location>
</feature>
<dbReference type="GO" id="GO:0005886">
    <property type="term" value="C:plasma membrane"/>
    <property type="evidence" value="ECO:0007669"/>
    <property type="project" value="UniProtKB-SubCell"/>
</dbReference>
<dbReference type="SUPFAM" id="SSF109715">
    <property type="entry name" value="DEK C-terminal domain"/>
    <property type="match status" value="1"/>
</dbReference>
<feature type="domain" description="Cytochrome b5 heme-binding" evidence="12">
    <location>
        <begin position="155"/>
        <end position="214"/>
    </location>
</feature>
<evidence type="ECO:0000256" key="1">
    <source>
        <dbReference type="ARBA" id="ARBA00004651"/>
    </source>
</evidence>
<dbReference type="InterPro" id="IPR029044">
    <property type="entry name" value="Nucleotide-diphossugar_trans"/>
</dbReference>
<feature type="transmembrane region" description="Helical" evidence="11">
    <location>
        <begin position="129"/>
        <end position="151"/>
    </location>
</feature>
<dbReference type="SUPFAM" id="SSF55856">
    <property type="entry name" value="Cytochrome b5-like heme/steroid binding domain"/>
    <property type="match status" value="1"/>
</dbReference>
<dbReference type="PANTHER" id="PTHR22914:SF13">
    <property type="entry name" value="CHITIN SYNTHASE"/>
    <property type="match status" value="1"/>
</dbReference>